<dbReference type="EC" id="3.5.1.23" evidence="1"/>
<dbReference type="GO" id="GO:0017040">
    <property type="term" value="F:N-acylsphingosine amidohydrolase activity"/>
    <property type="evidence" value="ECO:0007669"/>
    <property type="project" value="UniProtKB-EC"/>
</dbReference>
<organism evidence="4 5">
    <name type="scientific">Penicillium canariense</name>
    <dbReference type="NCBI Taxonomy" id="189055"/>
    <lineage>
        <taxon>Eukaryota</taxon>
        <taxon>Fungi</taxon>
        <taxon>Dikarya</taxon>
        <taxon>Ascomycota</taxon>
        <taxon>Pezizomycotina</taxon>
        <taxon>Eurotiomycetes</taxon>
        <taxon>Eurotiomycetidae</taxon>
        <taxon>Eurotiales</taxon>
        <taxon>Aspergillaceae</taxon>
        <taxon>Penicillium</taxon>
    </lineage>
</organism>
<feature type="region of interest" description="Disordered" evidence="2">
    <location>
        <begin position="25"/>
        <end position="51"/>
    </location>
</feature>
<evidence type="ECO:0000256" key="1">
    <source>
        <dbReference type="ARBA" id="ARBA00011891"/>
    </source>
</evidence>
<dbReference type="EMBL" id="JAPQKN010000001">
    <property type="protein sequence ID" value="KAJ5176872.1"/>
    <property type="molecule type" value="Genomic_DNA"/>
</dbReference>
<dbReference type="AlphaFoldDB" id="A0A9W9II61"/>
<evidence type="ECO:0000256" key="2">
    <source>
        <dbReference type="SAM" id="MobiDB-lite"/>
    </source>
</evidence>
<accession>A0A9W9II61</accession>
<name>A0A9W9II61_9EURO</name>
<evidence type="ECO:0000313" key="4">
    <source>
        <dbReference type="EMBL" id="KAJ5176872.1"/>
    </source>
</evidence>
<gene>
    <name evidence="4" type="ORF">N7482_002749</name>
</gene>
<dbReference type="PANTHER" id="PTHR28583">
    <property type="entry name" value="ACID AMIDASE"/>
    <property type="match status" value="1"/>
</dbReference>
<proteinExistence type="predicted"/>
<dbReference type="PANTHER" id="PTHR28583:SF1">
    <property type="entry name" value="ACID CERAMIDASE"/>
    <property type="match status" value="1"/>
</dbReference>
<dbReference type="OrthoDB" id="5273684at2759"/>
<reference evidence="4" key="1">
    <citation type="submission" date="2022-11" db="EMBL/GenBank/DDBJ databases">
        <authorList>
            <person name="Petersen C."/>
        </authorList>
    </citation>
    <scope>NUCLEOTIDE SEQUENCE</scope>
    <source>
        <strain evidence="4">IBT 26290</strain>
    </source>
</reference>
<feature type="domain" description="Acid ceramidase N-terminal" evidence="3">
    <location>
        <begin position="70"/>
        <end position="131"/>
    </location>
</feature>
<sequence>MATNDGAPNAQSGSSNGWTVARLRRSTEPHVSTPRTVPGSCAHSDSPSTTHNNHIHAMESPITPAAVGEAPPVFRINLSLPPSERYVELARSYRDRMRALRGMFDELIHGISPKIPVKGVHWLARLSLRRLYADEETDELHGISRVTDIDMYLLICLNTVLDLLMGCTSGGVRTKSGSQLTMLHFRTLDWGMDPLRDLIVQLEFVRNDDPEKVLATSITYVGYVGVLTGVRQDLSMSLNFRPVHDESRNLAFYTNHLLVLLGMRQSVSSLLRECLFSFPSEPRPRKNPLSTLEQIVAHVPSMPTTAVYLIFSDGITTVTMEKDHRTAIVRSSPSFIIVTNHDQQPGSASPKAVADEKRKNHVGLSLISPDGQVMADLIEDSNERRDCMQTRWNEKVQQAIHAKEDALKKITAHIDQLDQPQGSRSSMRLRKKREEEAEEAERLRASMRVAADDSVAVTKKEAISWLTTFPVLNETTHYATIMDPSKGKVAWVRRFDPDEWEEANESASDSGVVIL</sequence>
<evidence type="ECO:0000313" key="5">
    <source>
        <dbReference type="Proteomes" id="UP001149163"/>
    </source>
</evidence>
<dbReference type="Proteomes" id="UP001149163">
    <property type="component" value="Unassembled WGS sequence"/>
</dbReference>
<dbReference type="RefSeq" id="XP_056548480.1">
    <property type="nucleotide sequence ID" value="XM_056684874.1"/>
</dbReference>
<dbReference type="Pfam" id="PF15508">
    <property type="entry name" value="NAAA-beta"/>
    <property type="match status" value="1"/>
</dbReference>
<dbReference type="GeneID" id="81424050"/>
<reference evidence="4" key="2">
    <citation type="journal article" date="2023" name="IMA Fungus">
        <title>Comparative genomic study of the Penicillium genus elucidates a diverse pangenome and 15 lateral gene transfer events.</title>
        <authorList>
            <person name="Petersen C."/>
            <person name="Sorensen T."/>
            <person name="Nielsen M.R."/>
            <person name="Sondergaard T.E."/>
            <person name="Sorensen J.L."/>
            <person name="Fitzpatrick D.A."/>
            <person name="Frisvad J.C."/>
            <person name="Nielsen K.L."/>
        </authorList>
    </citation>
    <scope>NUCLEOTIDE SEQUENCE</scope>
    <source>
        <strain evidence="4">IBT 26290</strain>
    </source>
</reference>
<keyword evidence="5" id="KW-1185">Reference proteome</keyword>
<evidence type="ECO:0000259" key="3">
    <source>
        <dbReference type="Pfam" id="PF15508"/>
    </source>
</evidence>
<comment type="caution">
    <text evidence="4">The sequence shown here is derived from an EMBL/GenBank/DDBJ whole genome shotgun (WGS) entry which is preliminary data.</text>
</comment>
<protein>
    <recommendedName>
        <fullName evidence="1">ceramidase</fullName>
        <ecNumber evidence="1">3.5.1.23</ecNumber>
    </recommendedName>
</protein>
<feature type="region of interest" description="Disordered" evidence="2">
    <location>
        <begin position="415"/>
        <end position="438"/>
    </location>
</feature>
<dbReference type="InterPro" id="IPR029130">
    <property type="entry name" value="Acid_ceramidase_N"/>
</dbReference>